<dbReference type="PROSITE" id="PS50850">
    <property type="entry name" value="MFS"/>
    <property type="match status" value="1"/>
</dbReference>
<evidence type="ECO:0000256" key="4">
    <source>
        <dbReference type="ARBA" id="ARBA00023136"/>
    </source>
</evidence>
<comment type="subcellular location">
    <subcellularLocation>
        <location evidence="1">Membrane</location>
        <topology evidence="1">Multi-pass membrane protein</topology>
    </subcellularLocation>
</comment>
<keyword evidence="3 5" id="KW-1133">Transmembrane helix</keyword>
<dbReference type="AlphaFoldDB" id="A0A9P0LEF0"/>
<dbReference type="PANTHER" id="PTHR23503:SF127">
    <property type="entry name" value="FI08437P-RELATED"/>
    <property type="match status" value="1"/>
</dbReference>
<dbReference type="EMBL" id="CAKOFQ010007223">
    <property type="protein sequence ID" value="CAH1995269.1"/>
    <property type="molecule type" value="Genomic_DNA"/>
</dbReference>
<dbReference type="PANTHER" id="PTHR23503">
    <property type="entry name" value="SOLUTE CARRIER FAMILY 2"/>
    <property type="match status" value="1"/>
</dbReference>
<evidence type="ECO:0000256" key="5">
    <source>
        <dbReference type="SAM" id="Phobius"/>
    </source>
</evidence>
<keyword evidence="4 5" id="KW-0472">Membrane</keyword>
<name>A0A9P0LEF0_ACAOB</name>
<keyword evidence="8" id="KW-1185">Reference proteome</keyword>
<dbReference type="InterPro" id="IPR005828">
    <property type="entry name" value="MFS_sugar_transport-like"/>
</dbReference>
<evidence type="ECO:0000256" key="1">
    <source>
        <dbReference type="ARBA" id="ARBA00004141"/>
    </source>
</evidence>
<dbReference type="Pfam" id="PF00083">
    <property type="entry name" value="Sugar_tr"/>
    <property type="match status" value="1"/>
</dbReference>
<dbReference type="InterPro" id="IPR045263">
    <property type="entry name" value="GLUT"/>
</dbReference>
<evidence type="ECO:0000256" key="3">
    <source>
        <dbReference type="ARBA" id="ARBA00022989"/>
    </source>
</evidence>
<dbReference type="Gene3D" id="1.20.1250.20">
    <property type="entry name" value="MFS general substrate transporter like domains"/>
    <property type="match status" value="1"/>
</dbReference>
<comment type="caution">
    <text evidence="7">The sequence shown here is derived from an EMBL/GenBank/DDBJ whole genome shotgun (WGS) entry which is preliminary data.</text>
</comment>
<evidence type="ECO:0000313" key="7">
    <source>
        <dbReference type="EMBL" id="CAH1995269.1"/>
    </source>
</evidence>
<dbReference type="SUPFAM" id="SSF103473">
    <property type="entry name" value="MFS general substrate transporter"/>
    <property type="match status" value="1"/>
</dbReference>
<protein>
    <recommendedName>
        <fullName evidence="6">Major facilitator superfamily (MFS) profile domain-containing protein</fullName>
    </recommendedName>
</protein>
<dbReference type="GO" id="GO:0015149">
    <property type="term" value="F:hexose transmembrane transporter activity"/>
    <property type="evidence" value="ECO:0007669"/>
    <property type="project" value="TreeGrafter"/>
</dbReference>
<keyword evidence="2 5" id="KW-0812">Transmembrane</keyword>
<dbReference type="Proteomes" id="UP001152888">
    <property type="component" value="Unassembled WGS sequence"/>
</dbReference>
<feature type="domain" description="Major facilitator superfamily (MFS) profile" evidence="6">
    <location>
        <begin position="1"/>
        <end position="151"/>
    </location>
</feature>
<feature type="transmembrane region" description="Helical" evidence="5">
    <location>
        <begin position="82"/>
        <end position="99"/>
    </location>
</feature>
<reference evidence="7" key="1">
    <citation type="submission" date="2022-03" db="EMBL/GenBank/DDBJ databases">
        <authorList>
            <person name="Sayadi A."/>
        </authorList>
    </citation>
    <scope>NUCLEOTIDE SEQUENCE</scope>
</reference>
<dbReference type="InterPro" id="IPR020846">
    <property type="entry name" value="MFS_dom"/>
</dbReference>
<organism evidence="7 8">
    <name type="scientific">Acanthoscelides obtectus</name>
    <name type="common">Bean weevil</name>
    <name type="synonym">Bruchus obtectus</name>
    <dbReference type="NCBI Taxonomy" id="200917"/>
    <lineage>
        <taxon>Eukaryota</taxon>
        <taxon>Metazoa</taxon>
        <taxon>Ecdysozoa</taxon>
        <taxon>Arthropoda</taxon>
        <taxon>Hexapoda</taxon>
        <taxon>Insecta</taxon>
        <taxon>Pterygota</taxon>
        <taxon>Neoptera</taxon>
        <taxon>Endopterygota</taxon>
        <taxon>Coleoptera</taxon>
        <taxon>Polyphaga</taxon>
        <taxon>Cucujiformia</taxon>
        <taxon>Chrysomeloidea</taxon>
        <taxon>Chrysomelidae</taxon>
        <taxon>Bruchinae</taxon>
        <taxon>Bruchini</taxon>
        <taxon>Acanthoscelides</taxon>
    </lineage>
</organism>
<evidence type="ECO:0000256" key="2">
    <source>
        <dbReference type="ARBA" id="ARBA00022692"/>
    </source>
</evidence>
<dbReference type="InterPro" id="IPR036259">
    <property type="entry name" value="MFS_trans_sf"/>
</dbReference>
<proteinExistence type="predicted"/>
<evidence type="ECO:0000313" key="8">
    <source>
        <dbReference type="Proteomes" id="UP001152888"/>
    </source>
</evidence>
<feature type="transmembrane region" description="Helical" evidence="5">
    <location>
        <begin position="111"/>
        <end position="132"/>
    </location>
</feature>
<sequence length="151" mass="16582">MEQGGESEALFESRDIKIQQKQSPYRIIRQFCNESIFAHYGDYPSPCALNIVWSTVVCTFILGAAVGSLGGSALAARLGRKSVLVICAALAAMAAVMFFSCKPAGSVEMLILGRLLAGLSAGRFIFGCMLIFKKDLFIIFDRYTSHFFKIY</sequence>
<gene>
    <name evidence="7" type="ORF">ACAOBT_LOCUS22508</name>
</gene>
<dbReference type="GO" id="GO:0016020">
    <property type="term" value="C:membrane"/>
    <property type="evidence" value="ECO:0007669"/>
    <property type="project" value="UniProtKB-SubCell"/>
</dbReference>
<evidence type="ECO:0000259" key="6">
    <source>
        <dbReference type="PROSITE" id="PS50850"/>
    </source>
</evidence>
<feature type="transmembrane region" description="Helical" evidence="5">
    <location>
        <begin position="51"/>
        <end position="75"/>
    </location>
</feature>
<accession>A0A9P0LEF0</accession>